<keyword evidence="9 10" id="KW-0472">Membrane</keyword>
<sequence length="886" mass="99337">MALTWRAIRKRLNFYRVHILFFTFTPLIFSGIFYASNGRTHVAYIDALFNCVSAMTVCGLATVDLSSLTGWQQAILFIQMCLGNPVAVSWVTVYLRKYYFAKKFEHIIETANAQSAALGEKVPPPRQRRISTLLSRRSGLSTVQETSRDGSETQSEKPKTGVQKLRADMIRRVDRPPQLINPSGWISEGPQTLKPSSPEPEVKVESEPEITSDSEPQRPTLTITDTLVSSPRPISGDQQSPSPDLLSRRRLSDPGRISPLPSSPVTRQSLSRRLFLNFMGHAASFPRSDTMGIGTLDPRTQTIEFATDVIPRRSRPERQHRDTPEYEGSVRSRRSRRGSLIPEETLGHNHAHPSSRIAKETGFGGFPMPHEIAKDLFSRFFPKLQQKLRRTITLPLTTTLTSRQSTGAGGVTHAPYLSFDAIVGHNSAFRRLTREQQDELGGVEYRALKALLWIVAGYHIGVQLLAFTVIAPYMAQSRWALDFVPPMQHKKINSSWFSAFQVVSAYTNTGMSLVDQSMVPFQRAYPMIVFMAFLVLAGNTAFVCQSTLTTSSWILSKLVPKDSRANETLHFLLDHPRRCFIYLFPSHQTWFLFTVVFTLNLTDWFFFMVLDIGNPAIDSIPLNVRFAIGLLQAIAVRAAGFGTVALAALAPAVKVLYLIMMYISVCGVRSTNVYEEQSLGVFRDDPGSDDEESFEPNSGSRVTVWSRYLAMHARKQLAFDMWWLGLAVFLVCIIERHNIDAEENLGWFNIFSIAFELVSAYGTVGLSLGIPTQNYSFSGAFQPLSKLIVCFVMIRGRHRGLPVAIDRAVLLPMEFEDKHAAAAAEQADEEANSHNVPLSTGEEKEQSSDYNEWRLRKNARRRSVEEMSLAAARNSAARQDGAGLRY</sequence>
<dbReference type="InterPro" id="IPR015958">
    <property type="entry name" value="Trk1_fungi"/>
</dbReference>
<dbReference type="Pfam" id="PF02386">
    <property type="entry name" value="TrkH"/>
    <property type="match status" value="1"/>
</dbReference>
<feature type="transmembrane region" description="Helical" evidence="10">
    <location>
        <begin position="15"/>
        <end position="35"/>
    </location>
</feature>
<proteinExistence type="inferred from homology"/>
<dbReference type="EMBL" id="JARJCW010000173">
    <property type="protein sequence ID" value="KAJ7189571.1"/>
    <property type="molecule type" value="Genomic_DNA"/>
</dbReference>
<gene>
    <name evidence="12" type="ORF">GGX14DRAFT_383085</name>
</gene>
<dbReference type="NCBIfam" id="TIGR00934">
    <property type="entry name" value="2a38euk"/>
    <property type="match status" value="1"/>
</dbReference>
<keyword evidence="8 10" id="KW-0406">Ion transport</keyword>
<evidence type="ECO:0000313" key="13">
    <source>
        <dbReference type="Proteomes" id="UP001219525"/>
    </source>
</evidence>
<evidence type="ECO:0000256" key="8">
    <source>
        <dbReference type="ARBA" id="ARBA00023065"/>
    </source>
</evidence>
<feature type="compositionally biased region" description="Polar residues" evidence="11">
    <location>
        <begin position="213"/>
        <end position="229"/>
    </location>
</feature>
<keyword evidence="7 10" id="KW-1133">Transmembrane helix</keyword>
<dbReference type="GO" id="GO:0030007">
    <property type="term" value="P:intracellular potassium ion homeostasis"/>
    <property type="evidence" value="ECO:0007669"/>
    <property type="project" value="UniProtKB-UniRule"/>
</dbReference>
<feature type="region of interest" description="Disordered" evidence="11">
    <location>
        <begin position="118"/>
        <end position="266"/>
    </location>
</feature>
<feature type="compositionally biased region" description="Basic and acidic residues" evidence="11">
    <location>
        <begin position="310"/>
        <end position="330"/>
    </location>
</feature>
<evidence type="ECO:0000256" key="3">
    <source>
        <dbReference type="ARBA" id="ARBA00022448"/>
    </source>
</evidence>
<evidence type="ECO:0000256" key="1">
    <source>
        <dbReference type="ARBA" id="ARBA00004141"/>
    </source>
</evidence>
<dbReference type="PANTHER" id="PTHR31064">
    <property type="entry name" value="POTASSIUM TRANSPORT PROTEIN DDB_G0292412-RELATED"/>
    <property type="match status" value="1"/>
</dbReference>
<feature type="transmembrane region" description="Helical" evidence="10">
    <location>
        <begin position="450"/>
        <end position="475"/>
    </location>
</feature>
<evidence type="ECO:0000256" key="2">
    <source>
        <dbReference type="ARBA" id="ARBA00009137"/>
    </source>
</evidence>
<evidence type="ECO:0000256" key="9">
    <source>
        <dbReference type="ARBA" id="ARBA00023136"/>
    </source>
</evidence>
<feature type="region of interest" description="Disordered" evidence="11">
    <location>
        <begin position="822"/>
        <end position="886"/>
    </location>
</feature>
<dbReference type="InterPro" id="IPR051143">
    <property type="entry name" value="TrkH_K-transport"/>
</dbReference>
<feature type="transmembrane region" description="Helical" evidence="10">
    <location>
        <begin position="745"/>
        <end position="768"/>
    </location>
</feature>
<evidence type="ECO:0000256" key="7">
    <source>
        <dbReference type="ARBA" id="ARBA00022989"/>
    </source>
</evidence>
<comment type="similarity">
    <text evidence="2 10">Belongs to the TrkH potassium transport family.</text>
</comment>
<feature type="transmembrane region" description="Helical" evidence="10">
    <location>
        <begin position="590"/>
        <end position="610"/>
    </location>
</feature>
<keyword evidence="4 10" id="KW-0633">Potassium transport</keyword>
<feature type="compositionally biased region" description="Basic and acidic residues" evidence="11">
    <location>
        <begin position="841"/>
        <end position="855"/>
    </location>
</feature>
<feature type="region of interest" description="Disordered" evidence="11">
    <location>
        <begin position="310"/>
        <end position="356"/>
    </location>
</feature>
<keyword evidence="6 10" id="KW-0630">Potassium</keyword>
<dbReference type="AlphaFoldDB" id="A0AAD6XVP8"/>
<name>A0AAD6XVP8_9AGAR</name>
<evidence type="ECO:0000256" key="10">
    <source>
        <dbReference type="PIRNR" id="PIRNR002450"/>
    </source>
</evidence>
<feature type="transmembrane region" description="Helical" evidence="10">
    <location>
        <begin position="526"/>
        <end position="548"/>
    </location>
</feature>
<accession>A0AAD6XVP8</accession>
<feature type="transmembrane region" description="Helical" evidence="10">
    <location>
        <begin position="495"/>
        <end position="514"/>
    </location>
</feature>
<organism evidence="12 13">
    <name type="scientific">Mycena pura</name>
    <dbReference type="NCBI Taxonomy" id="153505"/>
    <lineage>
        <taxon>Eukaryota</taxon>
        <taxon>Fungi</taxon>
        <taxon>Dikarya</taxon>
        <taxon>Basidiomycota</taxon>
        <taxon>Agaricomycotina</taxon>
        <taxon>Agaricomycetes</taxon>
        <taxon>Agaricomycetidae</taxon>
        <taxon>Agaricales</taxon>
        <taxon>Marasmiineae</taxon>
        <taxon>Mycenaceae</taxon>
        <taxon>Mycena</taxon>
    </lineage>
</organism>
<dbReference type="GO" id="GO:0005886">
    <property type="term" value="C:plasma membrane"/>
    <property type="evidence" value="ECO:0007669"/>
    <property type="project" value="InterPro"/>
</dbReference>
<comment type="caution">
    <text evidence="12">The sequence shown here is derived from an EMBL/GenBank/DDBJ whole genome shotgun (WGS) entry which is preliminary data.</text>
</comment>
<feature type="compositionally biased region" description="Basic and acidic residues" evidence="11">
    <location>
        <begin position="146"/>
        <end position="175"/>
    </location>
</feature>
<dbReference type="InterPro" id="IPR003445">
    <property type="entry name" value="Cat_transpt"/>
</dbReference>
<evidence type="ECO:0000256" key="11">
    <source>
        <dbReference type="SAM" id="MobiDB-lite"/>
    </source>
</evidence>
<evidence type="ECO:0000256" key="4">
    <source>
        <dbReference type="ARBA" id="ARBA00022538"/>
    </source>
</evidence>
<reference evidence="12" key="1">
    <citation type="submission" date="2023-03" db="EMBL/GenBank/DDBJ databases">
        <title>Massive genome expansion in bonnet fungi (Mycena s.s.) driven by repeated elements and novel gene families across ecological guilds.</title>
        <authorList>
            <consortium name="Lawrence Berkeley National Laboratory"/>
            <person name="Harder C.B."/>
            <person name="Miyauchi S."/>
            <person name="Viragh M."/>
            <person name="Kuo A."/>
            <person name="Thoen E."/>
            <person name="Andreopoulos B."/>
            <person name="Lu D."/>
            <person name="Skrede I."/>
            <person name="Drula E."/>
            <person name="Henrissat B."/>
            <person name="Morin E."/>
            <person name="Kohler A."/>
            <person name="Barry K."/>
            <person name="LaButti K."/>
            <person name="Morin E."/>
            <person name="Salamov A."/>
            <person name="Lipzen A."/>
            <person name="Mereny Z."/>
            <person name="Hegedus B."/>
            <person name="Baldrian P."/>
            <person name="Stursova M."/>
            <person name="Weitz H."/>
            <person name="Taylor A."/>
            <person name="Grigoriev I.V."/>
            <person name="Nagy L.G."/>
            <person name="Martin F."/>
            <person name="Kauserud H."/>
        </authorList>
    </citation>
    <scope>NUCLEOTIDE SEQUENCE</scope>
    <source>
        <strain evidence="12">9144</strain>
    </source>
</reference>
<dbReference type="InterPro" id="IPR004773">
    <property type="entry name" value="K/Na_transp_Trk1/HKT1"/>
</dbReference>
<keyword evidence="3 10" id="KW-0813">Transport</keyword>
<dbReference type="GO" id="GO:1990573">
    <property type="term" value="P:potassium ion import across plasma membrane"/>
    <property type="evidence" value="ECO:0007669"/>
    <property type="project" value="TreeGrafter"/>
</dbReference>
<dbReference type="PANTHER" id="PTHR31064:SF30">
    <property type="entry name" value="HIGH-AFFINITY POTASSIUM TRANSPORT PROTEIN-RELATED"/>
    <property type="match status" value="1"/>
</dbReference>
<comment type="subcellular location">
    <subcellularLocation>
        <location evidence="1">Membrane</location>
        <topology evidence="1">Multi-pass membrane protein</topology>
    </subcellularLocation>
</comment>
<dbReference type="Proteomes" id="UP001219525">
    <property type="component" value="Unassembled WGS sequence"/>
</dbReference>
<evidence type="ECO:0000256" key="6">
    <source>
        <dbReference type="ARBA" id="ARBA00022958"/>
    </source>
</evidence>
<evidence type="ECO:0000313" key="12">
    <source>
        <dbReference type="EMBL" id="KAJ7189571.1"/>
    </source>
</evidence>
<protein>
    <recommendedName>
        <fullName evidence="10">Potassium transport protein</fullName>
    </recommendedName>
</protein>
<feature type="transmembrane region" description="Helical" evidence="10">
    <location>
        <begin position="74"/>
        <end position="95"/>
    </location>
</feature>
<feature type="compositionally biased region" description="Low complexity" evidence="11">
    <location>
        <begin position="130"/>
        <end position="141"/>
    </location>
</feature>
<evidence type="ECO:0000256" key="5">
    <source>
        <dbReference type="ARBA" id="ARBA00022692"/>
    </source>
</evidence>
<dbReference type="GO" id="GO:0140107">
    <property type="term" value="F:high-affinity potassium ion transmembrane transporter activity"/>
    <property type="evidence" value="ECO:0007669"/>
    <property type="project" value="TreeGrafter"/>
</dbReference>
<keyword evidence="5 10" id="KW-0812">Transmembrane</keyword>
<keyword evidence="13" id="KW-1185">Reference proteome</keyword>
<dbReference type="PIRSF" id="PIRSF002450">
    <property type="entry name" value="K+_transpter_TRK"/>
    <property type="match status" value="1"/>
</dbReference>
<feature type="transmembrane region" description="Helical" evidence="10">
    <location>
        <begin position="717"/>
        <end position="739"/>
    </location>
</feature>